<evidence type="ECO:0000313" key="1">
    <source>
        <dbReference type="EMBL" id="GDZ84611.1"/>
    </source>
</evidence>
<proteinExistence type="predicted"/>
<evidence type="ECO:0000313" key="2">
    <source>
        <dbReference type="Proteomes" id="UP000323274"/>
    </source>
</evidence>
<protein>
    <submittedName>
        <fullName evidence="1">Uncharacterized protein</fullName>
    </submittedName>
</protein>
<organism evidence="1 2">
    <name type="scientific">Leuconostoc citreum</name>
    <dbReference type="NCBI Taxonomy" id="33964"/>
    <lineage>
        <taxon>Bacteria</taxon>
        <taxon>Bacillati</taxon>
        <taxon>Bacillota</taxon>
        <taxon>Bacilli</taxon>
        <taxon>Lactobacillales</taxon>
        <taxon>Lactobacillaceae</taxon>
        <taxon>Leuconostoc</taxon>
    </lineage>
</organism>
<reference evidence="1 2" key="1">
    <citation type="submission" date="2019-04" db="EMBL/GenBank/DDBJ databases">
        <title>A pseudo-fructophilic Leuconostoc citreum strain F192-5 isolated from peel of satsuma mandarin: the first report for isolation and characterization of strain-dependent fructophilic-like characteristics.</title>
        <authorList>
            <person name="Maeno S."/>
            <person name="Tanizawa Y."/>
            <person name="Kajikawa A."/>
            <person name="Kanesaki Y."/>
            <person name="Kubota E."/>
            <person name="Arita M."/>
            <person name="Leon D."/>
            <person name="Endo A."/>
        </authorList>
    </citation>
    <scope>NUCLEOTIDE SEQUENCE [LARGE SCALE GENOMIC DNA]</scope>
    <source>
        <strain evidence="1 2">F192-5</strain>
    </source>
</reference>
<dbReference type="EMBL" id="BJJW01000016">
    <property type="protein sequence ID" value="GDZ84611.1"/>
    <property type="molecule type" value="Genomic_DNA"/>
</dbReference>
<dbReference type="GeneID" id="61102808"/>
<sequence length="98" mass="11104">MIRVEATITVTTVIMLAMLSFGLLLQNNAFNAQLSNRRQMILAVELDRLQLEASLEFAKSGHRHQKIDQHDIMIDGQKITIKIGSRYHNRDLLAVTSS</sequence>
<comment type="caution">
    <text evidence="1">The sequence shown here is derived from an EMBL/GenBank/DDBJ whole genome shotgun (WGS) entry which is preliminary data.</text>
</comment>
<dbReference type="Proteomes" id="UP000323274">
    <property type="component" value="Unassembled WGS sequence"/>
</dbReference>
<name>A0A5A5U0L1_LEUCI</name>
<dbReference type="RefSeq" id="WP_004901252.1">
    <property type="nucleotide sequence ID" value="NZ_BJJW01000016.1"/>
</dbReference>
<dbReference type="AlphaFoldDB" id="A0A5A5U0L1"/>
<accession>A0A5A5U0L1</accession>
<gene>
    <name evidence="1" type="ORF">LCIT_18530</name>
</gene>